<comment type="similarity">
    <text evidence="1 5">Belongs to the FlgD family.</text>
</comment>
<dbReference type="RefSeq" id="WP_074443390.1">
    <property type="nucleotide sequence ID" value="NZ_FMBM01000001.1"/>
</dbReference>
<evidence type="ECO:0000256" key="3">
    <source>
        <dbReference type="ARBA" id="ARBA00022795"/>
    </source>
</evidence>
<keyword evidence="3 5" id="KW-1005">Bacterial flagellum biogenesis</keyword>
<dbReference type="Gene3D" id="2.30.30.910">
    <property type="match status" value="1"/>
</dbReference>
<proteinExistence type="inferred from homology"/>
<reference evidence="8 10" key="1">
    <citation type="submission" date="2015-09" db="EMBL/GenBank/DDBJ databases">
        <title>Identification and resolution of microdiversity through metagenomic sequencing of parallel consortia.</title>
        <authorList>
            <person name="Nelson W.C."/>
            <person name="Romine M.F."/>
            <person name="Lindemann S.R."/>
        </authorList>
    </citation>
    <scope>NUCLEOTIDE SEQUENCE [LARGE SCALE GENOMIC DNA]</scope>
    <source>
        <strain evidence="8">HL-109</strain>
    </source>
</reference>
<keyword evidence="8" id="KW-0969">Cilium</keyword>
<gene>
    <name evidence="8" type="primary">flgD</name>
    <name evidence="9" type="ORF">GA0071312_0379</name>
    <name evidence="8" type="ORF">HLUCCO17_14835</name>
</gene>
<dbReference type="EMBL" id="FMBM01000001">
    <property type="protein sequence ID" value="SCC78593.1"/>
    <property type="molecule type" value="Genomic_DNA"/>
</dbReference>
<dbReference type="Proteomes" id="UP000182800">
    <property type="component" value="Unassembled WGS sequence"/>
</dbReference>
<evidence type="ECO:0000256" key="5">
    <source>
        <dbReference type="RuleBase" id="RU362076"/>
    </source>
</evidence>
<protein>
    <recommendedName>
        <fullName evidence="2 5">Basal-body rod modification protein FlgD</fullName>
    </recommendedName>
</protein>
<feature type="domain" description="FlgD Tudor-like" evidence="7">
    <location>
        <begin position="92"/>
        <end position="223"/>
    </location>
</feature>
<evidence type="ECO:0000259" key="6">
    <source>
        <dbReference type="Pfam" id="PF13860"/>
    </source>
</evidence>
<dbReference type="GO" id="GO:0044781">
    <property type="term" value="P:bacterial-type flagellum organization"/>
    <property type="evidence" value="ECO:0007669"/>
    <property type="project" value="UniProtKB-UniRule"/>
</dbReference>
<evidence type="ECO:0000256" key="4">
    <source>
        <dbReference type="ARBA" id="ARBA00024746"/>
    </source>
</evidence>
<dbReference type="Gene3D" id="2.60.40.4070">
    <property type="match status" value="1"/>
</dbReference>
<dbReference type="Pfam" id="PF03963">
    <property type="entry name" value="FlgD"/>
    <property type="match status" value="1"/>
</dbReference>
<dbReference type="AlphaFoldDB" id="A0A0P7ZXB3"/>
<dbReference type="InterPro" id="IPR005648">
    <property type="entry name" value="FlgD"/>
</dbReference>
<dbReference type="EMBL" id="LJSX01000027">
    <property type="protein sequence ID" value="KPQ09485.1"/>
    <property type="molecule type" value="Genomic_DNA"/>
</dbReference>
<evidence type="ECO:0000256" key="1">
    <source>
        <dbReference type="ARBA" id="ARBA00010577"/>
    </source>
</evidence>
<keyword evidence="11" id="KW-1185">Reference proteome</keyword>
<dbReference type="InterPro" id="IPR025965">
    <property type="entry name" value="FlgD/Vpr_Ig-like"/>
</dbReference>
<evidence type="ECO:0000313" key="9">
    <source>
        <dbReference type="EMBL" id="SCC78593.1"/>
    </source>
</evidence>
<dbReference type="Proteomes" id="UP000050497">
    <property type="component" value="Unassembled WGS sequence"/>
</dbReference>
<keyword evidence="8" id="KW-0282">Flagellum</keyword>
<evidence type="ECO:0000256" key="2">
    <source>
        <dbReference type="ARBA" id="ARBA00016013"/>
    </source>
</evidence>
<reference evidence="9 11" key="2">
    <citation type="submission" date="2016-08" db="EMBL/GenBank/DDBJ databases">
        <authorList>
            <person name="Varghese N."/>
            <person name="Submissions Spin"/>
        </authorList>
    </citation>
    <scope>NUCLEOTIDE SEQUENCE [LARGE SCALE GENOMIC DNA]</scope>
    <source>
        <strain evidence="9 11">HL-109</strain>
    </source>
</reference>
<evidence type="ECO:0000313" key="10">
    <source>
        <dbReference type="Proteomes" id="UP000050497"/>
    </source>
</evidence>
<name>A0A0P7ZXB3_9HYPH</name>
<dbReference type="Pfam" id="PF13861">
    <property type="entry name" value="FLgD_tudor"/>
    <property type="match status" value="1"/>
</dbReference>
<comment type="caution">
    <text evidence="8">The sequence shown here is derived from an EMBL/GenBank/DDBJ whole genome shotgun (WGS) entry which is preliminary data.</text>
</comment>
<sequence>MAAGIENIIAGQGGAQKADARKEAAAAAGGGIADNFDAFLTLLTTQLQNQSPLDPLDTNQFTQQLVQFASVEQQIKSNESLEALLTTSRAQNVATAASFVGMSVRADGKEAQLADGKAEWTLDVPVNAARTTIEIRDQAGNVVATRSGALSAGRQIFTWDGMTSSGQFAEPGRYTVDINAQDGSGQPISVKTEVEGVVDALDLEGQEPVLLIGEQRVPLSQIKGAMR</sequence>
<evidence type="ECO:0000313" key="8">
    <source>
        <dbReference type="EMBL" id="KPQ09485.1"/>
    </source>
</evidence>
<evidence type="ECO:0000259" key="7">
    <source>
        <dbReference type="Pfam" id="PF13861"/>
    </source>
</evidence>
<organism evidence="8 10">
    <name type="scientific">Saliniramus fredricksonii</name>
    <dbReference type="NCBI Taxonomy" id="1653334"/>
    <lineage>
        <taxon>Bacteria</taxon>
        <taxon>Pseudomonadati</taxon>
        <taxon>Pseudomonadota</taxon>
        <taxon>Alphaproteobacteria</taxon>
        <taxon>Hyphomicrobiales</taxon>
        <taxon>Salinarimonadaceae</taxon>
        <taxon>Saliniramus</taxon>
    </lineage>
</organism>
<comment type="function">
    <text evidence="4 5">Required for flagellar hook formation. May act as a scaffolding protein.</text>
</comment>
<dbReference type="PATRIC" id="fig|1653334.4.peg.714"/>
<keyword evidence="8" id="KW-0966">Cell projection</keyword>
<evidence type="ECO:0000313" key="11">
    <source>
        <dbReference type="Proteomes" id="UP000182800"/>
    </source>
</evidence>
<dbReference type="Pfam" id="PF13860">
    <property type="entry name" value="FlgD_ig"/>
    <property type="match status" value="1"/>
</dbReference>
<accession>A0A0P7ZXB3</accession>
<feature type="domain" description="FlgD/Vpr Ig-like" evidence="6">
    <location>
        <begin position="111"/>
        <end position="183"/>
    </location>
</feature>
<dbReference type="InterPro" id="IPR025963">
    <property type="entry name" value="FLgD_Tudor"/>
</dbReference>
<dbReference type="OrthoDB" id="9785233at2"/>
<dbReference type="STRING" id="1653334.GA0071312_0379"/>